<feature type="signal peptide" evidence="1">
    <location>
        <begin position="1"/>
        <end position="22"/>
    </location>
</feature>
<gene>
    <name evidence="2" type="ORF">CCOS865_03263</name>
</gene>
<name>A0A383RWF4_9PSED</name>
<evidence type="ECO:0000313" key="2">
    <source>
        <dbReference type="EMBL" id="SYX90994.1"/>
    </source>
</evidence>
<proteinExistence type="predicted"/>
<sequence length="288" mass="31646">MKNIQAATVAVCLAFSPLPTLAYDNFPGDSVWAGDGTHASLIYFAHQNSKQLRVQGHGKMKDSRLTVNSLILRDVHYTEIAGEKFLYQAFLPIGDISTARSSGHDQDTRSGVGDLTFEVAWFPFTSTSPTGTSMALGLYLGTPTGNYDVDEPSIGSGTWSVTTEAGIVQGLGAGFFLDSTVSSTFSKTRRHEGIEVRSNTAYQGQFYLRHQFSPTAYWGAGVSTLQGGKGYLDGNYTGIKTRSDQFRLFANKLFYEHFMAGLMVGRDFHADGGYRKDSQVTLRFARFW</sequence>
<dbReference type="Pfam" id="PF13557">
    <property type="entry name" value="Phenol_MetA_deg"/>
    <property type="match status" value="1"/>
</dbReference>
<dbReference type="EMBL" id="UNOZ01000023">
    <property type="protein sequence ID" value="SYX90994.1"/>
    <property type="molecule type" value="Genomic_DNA"/>
</dbReference>
<dbReference type="InterPro" id="IPR025737">
    <property type="entry name" value="FApF"/>
</dbReference>
<evidence type="ECO:0008006" key="4">
    <source>
        <dbReference type="Google" id="ProtNLM"/>
    </source>
</evidence>
<keyword evidence="3" id="KW-1185">Reference proteome</keyword>
<dbReference type="OrthoDB" id="191143at2"/>
<protein>
    <recommendedName>
        <fullName evidence="4">Transporter</fullName>
    </recommendedName>
</protein>
<feature type="chain" id="PRO_5016640010" description="Transporter" evidence="1">
    <location>
        <begin position="23"/>
        <end position="288"/>
    </location>
</feature>
<dbReference type="Proteomes" id="UP000263595">
    <property type="component" value="Unassembled WGS sequence"/>
</dbReference>
<dbReference type="RefSeq" id="WP_119142739.1">
    <property type="nucleotide sequence ID" value="NZ_CBCSFL010000054.1"/>
</dbReference>
<keyword evidence="1" id="KW-0732">Signal</keyword>
<organism evidence="2 3">
    <name type="scientific">Pseudomonas reidholzensis</name>
    <dbReference type="NCBI Taxonomy" id="1785162"/>
    <lineage>
        <taxon>Bacteria</taxon>
        <taxon>Pseudomonadati</taxon>
        <taxon>Pseudomonadota</taxon>
        <taxon>Gammaproteobacteria</taxon>
        <taxon>Pseudomonadales</taxon>
        <taxon>Pseudomonadaceae</taxon>
        <taxon>Pseudomonas</taxon>
    </lineage>
</organism>
<reference evidence="3" key="1">
    <citation type="submission" date="2018-08" db="EMBL/GenBank/DDBJ databases">
        <authorList>
            <person name="Blom J."/>
        </authorList>
    </citation>
    <scope>NUCLEOTIDE SEQUENCE [LARGE SCALE GENOMIC DNA]</scope>
    <source>
        <strain evidence="3">CCOS 865</strain>
    </source>
</reference>
<accession>A0A383RWF4</accession>
<evidence type="ECO:0000256" key="1">
    <source>
        <dbReference type="SAM" id="SignalP"/>
    </source>
</evidence>
<evidence type="ECO:0000313" key="3">
    <source>
        <dbReference type="Proteomes" id="UP000263595"/>
    </source>
</evidence>
<dbReference type="AlphaFoldDB" id="A0A383RWF4"/>